<feature type="region of interest" description="Disordered" evidence="12">
    <location>
        <begin position="227"/>
        <end position="257"/>
    </location>
</feature>
<protein>
    <recommendedName>
        <fullName evidence="9">mRNA export factor GLE1</fullName>
    </recommendedName>
    <alternativeName>
        <fullName evidence="10">Nucleoporin GLE1</fullName>
    </alternativeName>
</protein>
<evidence type="ECO:0000256" key="3">
    <source>
        <dbReference type="ARBA" id="ARBA00022448"/>
    </source>
</evidence>
<keyword evidence="3" id="KW-0813">Transport</keyword>
<dbReference type="InterPro" id="IPR038506">
    <property type="entry name" value="GLE1-like_sf"/>
</dbReference>
<keyword evidence="4" id="KW-0509">mRNA transport</keyword>
<dbReference type="OrthoDB" id="420884at2759"/>
<dbReference type="EMBL" id="JAACJO010000009">
    <property type="protein sequence ID" value="KAF5354014.1"/>
    <property type="molecule type" value="Genomic_DNA"/>
</dbReference>
<feature type="region of interest" description="Disordered" evidence="12">
    <location>
        <begin position="277"/>
        <end position="302"/>
    </location>
</feature>
<dbReference type="PANTHER" id="PTHR12960:SF0">
    <property type="entry name" value="MRNA EXPORT FACTOR GLE1"/>
    <property type="match status" value="1"/>
</dbReference>
<dbReference type="GO" id="GO:0005543">
    <property type="term" value="F:phospholipid binding"/>
    <property type="evidence" value="ECO:0007669"/>
    <property type="project" value="TreeGrafter"/>
</dbReference>
<keyword evidence="11" id="KW-0175">Coiled coil</keyword>
<evidence type="ECO:0000313" key="13">
    <source>
        <dbReference type="EMBL" id="KAF5354014.1"/>
    </source>
</evidence>
<evidence type="ECO:0000256" key="10">
    <source>
        <dbReference type="ARBA" id="ARBA00029983"/>
    </source>
</evidence>
<dbReference type="GO" id="GO:0016973">
    <property type="term" value="P:poly(A)+ mRNA export from nucleus"/>
    <property type="evidence" value="ECO:0007669"/>
    <property type="project" value="InterPro"/>
</dbReference>
<evidence type="ECO:0000256" key="11">
    <source>
        <dbReference type="SAM" id="Coils"/>
    </source>
</evidence>
<keyword evidence="8" id="KW-0539">Nucleus</keyword>
<comment type="caution">
    <text evidence="13">The sequence shown here is derived from an EMBL/GenBank/DDBJ whole genome shotgun (WGS) entry which is preliminary data.</text>
</comment>
<evidence type="ECO:0000313" key="14">
    <source>
        <dbReference type="Proteomes" id="UP000559027"/>
    </source>
</evidence>
<evidence type="ECO:0000256" key="4">
    <source>
        <dbReference type="ARBA" id="ARBA00022816"/>
    </source>
</evidence>
<dbReference type="Gene3D" id="1.25.40.510">
    <property type="entry name" value="GLE1-like"/>
    <property type="match status" value="1"/>
</dbReference>
<dbReference type="GO" id="GO:0015031">
    <property type="term" value="P:protein transport"/>
    <property type="evidence" value="ECO:0007669"/>
    <property type="project" value="UniProtKB-KW"/>
</dbReference>
<organism evidence="13 14">
    <name type="scientific">Leucocoprinus leucothites</name>
    <dbReference type="NCBI Taxonomy" id="201217"/>
    <lineage>
        <taxon>Eukaryota</taxon>
        <taxon>Fungi</taxon>
        <taxon>Dikarya</taxon>
        <taxon>Basidiomycota</taxon>
        <taxon>Agaricomycotina</taxon>
        <taxon>Agaricomycetes</taxon>
        <taxon>Agaricomycetidae</taxon>
        <taxon>Agaricales</taxon>
        <taxon>Agaricineae</taxon>
        <taxon>Agaricaceae</taxon>
        <taxon>Leucocoprinus</taxon>
    </lineage>
</organism>
<keyword evidence="6" id="KW-0811">Translocation</keyword>
<dbReference type="InterPro" id="IPR012476">
    <property type="entry name" value="GLE1"/>
</dbReference>
<evidence type="ECO:0000256" key="1">
    <source>
        <dbReference type="ARBA" id="ARBA00004567"/>
    </source>
</evidence>
<evidence type="ECO:0000256" key="8">
    <source>
        <dbReference type="ARBA" id="ARBA00023242"/>
    </source>
</evidence>
<evidence type="ECO:0000256" key="12">
    <source>
        <dbReference type="SAM" id="MobiDB-lite"/>
    </source>
</evidence>
<dbReference type="GO" id="GO:0044614">
    <property type="term" value="C:nuclear pore cytoplasmic filaments"/>
    <property type="evidence" value="ECO:0007669"/>
    <property type="project" value="TreeGrafter"/>
</dbReference>
<reference evidence="13 14" key="1">
    <citation type="journal article" date="2020" name="ISME J.">
        <title>Uncovering the hidden diversity of litter-decomposition mechanisms in mushroom-forming fungi.</title>
        <authorList>
            <person name="Floudas D."/>
            <person name="Bentzer J."/>
            <person name="Ahren D."/>
            <person name="Johansson T."/>
            <person name="Persson P."/>
            <person name="Tunlid A."/>
        </authorList>
    </citation>
    <scope>NUCLEOTIDE SEQUENCE [LARGE SCALE GENOMIC DNA]</scope>
    <source>
        <strain evidence="13 14">CBS 146.42</strain>
    </source>
</reference>
<gene>
    <name evidence="13" type="ORF">D9756_007053</name>
</gene>
<keyword evidence="14" id="KW-1185">Reference proteome</keyword>
<name>A0A8H5FYU5_9AGAR</name>
<proteinExistence type="inferred from homology"/>
<evidence type="ECO:0000256" key="2">
    <source>
        <dbReference type="ARBA" id="ARBA00011056"/>
    </source>
</evidence>
<accession>A0A8H5FYU5</accession>
<evidence type="ECO:0000256" key="5">
    <source>
        <dbReference type="ARBA" id="ARBA00022927"/>
    </source>
</evidence>
<sequence length="619" mass="72299">MLIPELARGWTHQHHNPFCLVPSYLPTFGSKSVTMRFGVPRTASPSPTRWQARPSTYGLRSAYDSDSDSFSSESDEELSYSISGDEFSSNSDDEHDQRTNLSKSQRSPEEIRQLEETIASIRLRTRHHDPYEEWEKQTRKEAFMTARKEQSTNLSHFNEIQERRRLAEAQKLSAQRESEAAQIQARLQQLRLQQQETERRMRHDWELRQKNLWNRIETVIKQEEDKVAQRLAEEQRKRDEEERKRRDEEMKKRLAEERRRAEEERLRREEEERKRLEEEKRRKEEEEERLRQEEERQKKERLEAERKQRLQIGLLTAEDDWYAARDTLKRLKSQMAMVKGDKPLKVEWGKWRRQIRPKIGQLTNDSEAIDRITQELLSIINPPASHGQHNPKIYLAILSSLAKDIILQAETETTTGAHSAGPLARVAFNILATVPDFSEVFFAKLVQRVGGWLIPIMVPGRDFDGREWTDRGERMKAMGFRKSGDHDAYESEAEFAARVAGIMRVYFSILKIVPTRGPLKPSYQLPRYWTWFARLLGERALMESAVAAHLMHAALDVMGEDALKIWGAQFFKMLALVYEGVTTGIGADKFIGGTAPHGKSARVRVQLKIEEIIKEHFKT</sequence>
<evidence type="ECO:0000256" key="9">
    <source>
        <dbReference type="ARBA" id="ARBA00026227"/>
    </source>
</evidence>
<dbReference type="Pfam" id="PF07817">
    <property type="entry name" value="GLE1"/>
    <property type="match status" value="1"/>
</dbReference>
<comment type="similarity">
    <text evidence="2">Belongs to the GLE1 family.</text>
</comment>
<evidence type="ECO:0000256" key="6">
    <source>
        <dbReference type="ARBA" id="ARBA00023010"/>
    </source>
</evidence>
<dbReference type="GO" id="GO:0000822">
    <property type="term" value="F:inositol hexakisphosphate binding"/>
    <property type="evidence" value="ECO:0007669"/>
    <property type="project" value="TreeGrafter"/>
</dbReference>
<feature type="compositionally biased region" description="Low complexity" evidence="12">
    <location>
        <begin position="61"/>
        <end position="72"/>
    </location>
</feature>
<dbReference type="GO" id="GO:0005737">
    <property type="term" value="C:cytoplasm"/>
    <property type="evidence" value="ECO:0007669"/>
    <property type="project" value="TreeGrafter"/>
</dbReference>
<dbReference type="AlphaFoldDB" id="A0A8H5FYU5"/>
<evidence type="ECO:0000256" key="7">
    <source>
        <dbReference type="ARBA" id="ARBA00023132"/>
    </source>
</evidence>
<dbReference type="GO" id="GO:0031369">
    <property type="term" value="F:translation initiation factor binding"/>
    <property type="evidence" value="ECO:0007669"/>
    <property type="project" value="TreeGrafter"/>
</dbReference>
<feature type="region of interest" description="Disordered" evidence="12">
    <location>
        <begin position="39"/>
        <end position="112"/>
    </location>
</feature>
<feature type="coiled-coil region" evidence="11">
    <location>
        <begin position="157"/>
        <end position="200"/>
    </location>
</feature>
<dbReference type="Proteomes" id="UP000559027">
    <property type="component" value="Unassembled WGS sequence"/>
</dbReference>
<dbReference type="PANTHER" id="PTHR12960">
    <property type="entry name" value="GLE-1-RELATED"/>
    <property type="match status" value="1"/>
</dbReference>
<keyword evidence="7" id="KW-0906">Nuclear pore complex</keyword>
<comment type="subcellular location">
    <subcellularLocation>
        <location evidence="1">Nucleus</location>
        <location evidence="1">Nuclear pore complex</location>
    </subcellularLocation>
</comment>
<keyword evidence="5" id="KW-0653">Protein transport</keyword>